<dbReference type="EMBL" id="JBAMMX010000023">
    <property type="protein sequence ID" value="KAK6917900.1"/>
    <property type="molecule type" value="Genomic_DNA"/>
</dbReference>
<keyword evidence="2" id="KW-0732">Signal</keyword>
<evidence type="ECO:0000256" key="1">
    <source>
        <dbReference type="ARBA" id="ARBA00008773"/>
    </source>
</evidence>
<sequence length="172" mass="18463">METQIPPSPPRAPKDYVFFDGTSHAVTDGPNVYYDAFDGNFDTSFAALGRIGYGQMPIVIGEVGWPTDEALSANLTAARAFNQGLINHVLSSKGTPLRPGAKYAVNLGLGNRLLKNAGEVEYLPSRCYSGSCNAIGANGNVSYAFSSYYQLQKQDSKSCDFDGLGMITFLDP</sequence>
<proteinExistence type="inferred from homology"/>
<dbReference type="InterPro" id="IPR012946">
    <property type="entry name" value="X8"/>
</dbReference>
<evidence type="ECO:0000313" key="8">
    <source>
        <dbReference type="EMBL" id="KAK6917900.1"/>
    </source>
</evidence>
<dbReference type="InterPro" id="IPR017853">
    <property type="entry name" value="GH"/>
</dbReference>
<evidence type="ECO:0000256" key="5">
    <source>
        <dbReference type="ARBA" id="ARBA00023295"/>
    </source>
</evidence>
<accession>A0AAN8ULV5</accession>
<evidence type="ECO:0000256" key="6">
    <source>
        <dbReference type="RuleBase" id="RU004335"/>
    </source>
</evidence>
<dbReference type="InterPro" id="IPR044965">
    <property type="entry name" value="Glyco_hydro_17_plant"/>
</dbReference>
<dbReference type="Proteomes" id="UP001370490">
    <property type="component" value="Unassembled WGS sequence"/>
</dbReference>
<dbReference type="GO" id="GO:0005975">
    <property type="term" value="P:carbohydrate metabolic process"/>
    <property type="evidence" value="ECO:0007669"/>
    <property type="project" value="InterPro"/>
</dbReference>
<dbReference type="Pfam" id="PF07983">
    <property type="entry name" value="X8"/>
    <property type="match status" value="1"/>
</dbReference>
<dbReference type="AlphaFoldDB" id="A0AAN8ULV5"/>
<protein>
    <submittedName>
        <fullName evidence="8">X8 domain</fullName>
    </submittedName>
</protein>
<evidence type="ECO:0000256" key="2">
    <source>
        <dbReference type="ARBA" id="ARBA00022729"/>
    </source>
</evidence>
<keyword evidence="4" id="KW-1015">Disulfide bond</keyword>
<dbReference type="PANTHER" id="PTHR32227">
    <property type="entry name" value="GLUCAN ENDO-1,3-BETA-GLUCOSIDASE BG1-RELATED-RELATED"/>
    <property type="match status" value="1"/>
</dbReference>
<comment type="similarity">
    <text evidence="1 6">Belongs to the glycosyl hydrolase 17 family.</text>
</comment>
<keyword evidence="3" id="KW-0378">Hydrolase</keyword>
<evidence type="ECO:0000256" key="4">
    <source>
        <dbReference type="ARBA" id="ARBA00023157"/>
    </source>
</evidence>
<dbReference type="Gene3D" id="3.20.20.80">
    <property type="entry name" value="Glycosidases"/>
    <property type="match status" value="1"/>
</dbReference>
<comment type="caution">
    <text evidence="8">The sequence shown here is derived from an EMBL/GenBank/DDBJ whole genome shotgun (WGS) entry which is preliminary data.</text>
</comment>
<dbReference type="InterPro" id="IPR000490">
    <property type="entry name" value="Glyco_hydro_17"/>
</dbReference>
<keyword evidence="9" id="KW-1185">Reference proteome</keyword>
<dbReference type="GO" id="GO:0004553">
    <property type="term" value="F:hydrolase activity, hydrolyzing O-glycosyl compounds"/>
    <property type="evidence" value="ECO:0007669"/>
    <property type="project" value="InterPro"/>
</dbReference>
<feature type="domain" description="X8" evidence="7">
    <location>
        <begin position="117"/>
        <end position="172"/>
    </location>
</feature>
<evidence type="ECO:0000256" key="3">
    <source>
        <dbReference type="ARBA" id="ARBA00022801"/>
    </source>
</evidence>
<organism evidence="8 9">
    <name type="scientific">Dillenia turbinata</name>
    <dbReference type="NCBI Taxonomy" id="194707"/>
    <lineage>
        <taxon>Eukaryota</taxon>
        <taxon>Viridiplantae</taxon>
        <taxon>Streptophyta</taxon>
        <taxon>Embryophyta</taxon>
        <taxon>Tracheophyta</taxon>
        <taxon>Spermatophyta</taxon>
        <taxon>Magnoliopsida</taxon>
        <taxon>eudicotyledons</taxon>
        <taxon>Gunneridae</taxon>
        <taxon>Pentapetalae</taxon>
        <taxon>Dilleniales</taxon>
        <taxon>Dilleniaceae</taxon>
        <taxon>Dillenia</taxon>
    </lineage>
</organism>
<dbReference type="Pfam" id="PF00332">
    <property type="entry name" value="Glyco_hydro_17"/>
    <property type="match status" value="1"/>
</dbReference>
<keyword evidence="5" id="KW-0326">Glycosidase</keyword>
<dbReference type="SUPFAM" id="SSF51445">
    <property type="entry name" value="(Trans)glycosidases"/>
    <property type="match status" value="1"/>
</dbReference>
<evidence type="ECO:0000259" key="7">
    <source>
        <dbReference type="SMART" id="SM00768"/>
    </source>
</evidence>
<evidence type="ECO:0000313" key="9">
    <source>
        <dbReference type="Proteomes" id="UP001370490"/>
    </source>
</evidence>
<reference evidence="8 9" key="1">
    <citation type="submission" date="2023-12" db="EMBL/GenBank/DDBJ databases">
        <title>A high-quality genome assembly for Dillenia turbinata (Dilleniales).</title>
        <authorList>
            <person name="Chanderbali A."/>
        </authorList>
    </citation>
    <scope>NUCLEOTIDE SEQUENCE [LARGE SCALE GENOMIC DNA]</scope>
    <source>
        <strain evidence="8">LSX21</strain>
        <tissue evidence="8">Leaf</tissue>
    </source>
</reference>
<gene>
    <name evidence="8" type="ORF">RJ641_018651</name>
</gene>
<name>A0AAN8ULV5_9MAGN</name>
<dbReference type="SMART" id="SM00768">
    <property type="entry name" value="X8"/>
    <property type="match status" value="1"/>
</dbReference>